<reference evidence="8" key="1">
    <citation type="submission" date="2016-06" db="UniProtKB">
        <authorList>
            <consortium name="WormBaseParasite"/>
        </authorList>
    </citation>
    <scope>IDENTIFICATION</scope>
</reference>
<dbReference type="GO" id="GO:0005795">
    <property type="term" value="C:Golgi stack"/>
    <property type="evidence" value="ECO:0007669"/>
    <property type="project" value="TreeGrafter"/>
</dbReference>
<evidence type="ECO:0000313" key="8">
    <source>
        <dbReference type="WBParaSite" id="SBAD_0000390801-mRNA-1"/>
    </source>
</evidence>
<name>A0A183IJE2_9BILA</name>
<dbReference type="GO" id="GO:0016887">
    <property type="term" value="F:ATP hydrolysis activity"/>
    <property type="evidence" value="ECO:0007669"/>
    <property type="project" value="InterPro"/>
</dbReference>
<dbReference type="GO" id="GO:0035494">
    <property type="term" value="P:SNARE complex disassembly"/>
    <property type="evidence" value="ECO:0007669"/>
    <property type="project" value="InterPro"/>
</dbReference>
<dbReference type="InterPro" id="IPR009010">
    <property type="entry name" value="Asp_de-COase-like_dom_sf"/>
</dbReference>
<dbReference type="InterPro" id="IPR003338">
    <property type="entry name" value="CDC4_N-term_subdom"/>
</dbReference>
<keyword evidence="6" id="KW-0460">Magnesium</keyword>
<dbReference type="PANTHER" id="PTHR23078:SF3">
    <property type="entry name" value="VESICLE-FUSING ATPASE"/>
    <property type="match status" value="1"/>
</dbReference>
<keyword evidence="3 6" id="KW-0963">Cytoplasm</keyword>
<comment type="similarity">
    <text evidence="2 6">Belongs to the AAA ATPase family.</text>
</comment>
<comment type="cofactor">
    <cofactor evidence="6">
        <name>Mg(2+)</name>
        <dbReference type="ChEBI" id="CHEBI:18420"/>
    </cofactor>
    <text evidence="6">Binds 1 Mg(2+) ion per subunit.</text>
</comment>
<evidence type="ECO:0000256" key="1">
    <source>
        <dbReference type="ARBA" id="ARBA00004496"/>
    </source>
</evidence>
<dbReference type="SUPFAM" id="SSF50692">
    <property type="entry name" value="ADC-like"/>
    <property type="match status" value="1"/>
</dbReference>
<keyword evidence="5 6" id="KW-0067">ATP-binding</keyword>
<comment type="function">
    <text evidence="6">Required for vesicle-mediated transport. Catalyzes the fusion of transport vesicles within the Golgi cisternae. Is also required for transport from the endoplasmic reticulum to the Golgi stack. Seems to function as a fusion protein required for the delivery of cargo proteins to all compartments of the Golgi stack independent of vesicle origin.</text>
</comment>
<dbReference type="GO" id="GO:0006891">
    <property type="term" value="P:intra-Golgi vesicle-mediated transport"/>
    <property type="evidence" value="ECO:0007669"/>
    <property type="project" value="TreeGrafter"/>
</dbReference>
<keyword evidence="6" id="KW-0931">ER-Golgi transport</keyword>
<sequence>LHLFDDCYLEVCRILFFRCLASGCLGLEEGIKCQVSTSPRCRLRIDHLRLDSDNSQTVVTGLTLCSICRVSAFPDYRIGRPPLHLTRSCLSLRNCCVWCVLCLAHPSQEHQIMAQHLKTTKAIREEWALSNCAYVSPVDIQADATRYVEVKTGPAHRFIFVVKNDNKVPPGKMAFSMPQRRWAQLSLDQDLEVRPYTFDPNTQYISVVSFETSFYNKKT</sequence>
<evidence type="ECO:0000256" key="3">
    <source>
        <dbReference type="ARBA" id="ARBA00022490"/>
    </source>
</evidence>
<dbReference type="GO" id="GO:0046872">
    <property type="term" value="F:metal ion binding"/>
    <property type="evidence" value="ECO:0007669"/>
    <property type="project" value="UniProtKB-UniRule"/>
</dbReference>
<keyword evidence="6" id="KW-0378">Hydrolase</keyword>
<comment type="catalytic activity">
    <reaction evidence="6">
        <text>ATP + H2O = ADP + phosphate + H(+)</text>
        <dbReference type="Rhea" id="RHEA:13065"/>
        <dbReference type="ChEBI" id="CHEBI:15377"/>
        <dbReference type="ChEBI" id="CHEBI:15378"/>
        <dbReference type="ChEBI" id="CHEBI:30616"/>
        <dbReference type="ChEBI" id="CHEBI:43474"/>
        <dbReference type="ChEBI" id="CHEBI:456216"/>
        <dbReference type="EC" id="3.6.4.6"/>
    </reaction>
</comment>
<accession>A0A183IJE2</accession>
<dbReference type="PANTHER" id="PTHR23078">
    <property type="entry name" value="VESICULAR-FUSION PROTEIN NSF"/>
    <property type="match status" value="1"/>
</dbReference>
<dbReference type="SMART" id="SM01073">
    <property type="entry name" value="CDC48_N"/>
    <property type="match status" value="1"/>
</dbReference>
<feature type="domain" description="CDC48 N-terminal subdomain" evidence="7">
    <location>
        <begin position="116"/>
        <end position="199"/>
    </location>
</feature>
<dbReference type="AlphaFoldDB" id="A0A183IJE2"/>
<dbReference type="FunFam" id="2.40.40.20:FF:000012">
    <property type="entry name" value="Vesicle-fusing ATPase protein"/>
    <property type="match status" value="1"/>
</dbReference>
<organism evidence="8">
    <name type="scientific">Soboliphyme baturini</name>
    <dbReference type="NCBI Taxonomy" id="241478"/>
    <lineage>
        <taxon>Eukaryota</taxon>
        <taxon>Metazoa</taxon>
        <taxon>Ecdysozoa</taxon>
        <taxon>Nematoda</taxon>
        <taxon>Enoplea</taxon>
        <taxon>Dorylaimia</taxon>
        <taxon>Dioctophymatida</taxon>
        <taxon>Dioctophymatoidea</taxon>
        <taxon>Soboliphymatidae</taxon>
        <taxon>Soboliphyme</taxon>
    </lineage>
</organism>
<evidence type="ECO:0000259" key="7">
    <source>
        <dbReference type="SMART" id="SM01073"/>
    </source>
</evidence>
<dbReference type="GO" id="GO:0005524">
    <property type="term" value="F:ATP binding"/>
    <property type="evidence" value="ECO:0007669"/>
    <property type="project" value="UniProtKB-UniRule"/>
</dbReference>
<dbReference type="GO" id="GO:0043001">
    <property type="term" value="P:Golgi to plasma membrane protein transport"/>
    <property type="evidence" value="ECO:0007669"/>
    <property type="project" value="TreeGrafter"/>
</dbReference>
<keyword evidence="6" id="KW-0813">Transport</keyword>
<evidence type="ECO:0000256" key="6">
    <source>
        <dbReference type="RuleBase" id="RU367045"/>
    </source>
</evidence>
<evidence type="ECO:0000256" key="5">
    <source>
        <dbReference type="ARBA" id="ARBA00022840"/>
    </source>
</evidence>
<comment type="subcellular location">
    <subcellularLocation>
        <location evidence="1 6">Cytoplasm</location>
    </subcellularLocation>
</comment>
<evidence type="ECO:0000256" key="2">
    <source>
        <dbReference type="ARBA" id="ARBA00006914"/>
    </source>
</evidence>
<protein>
    <recommendedName>
        <fullName evidence="6">Vesicle-fusing ATPase</fullName>
        <ecNumber evidence="6">3.6.4.6</ecNumber>
    </recommendedName>
</protein>
<evidence type="ECO:0000256" key="4">
    <source>
        <dbReference type="ARBA" id="ARBA00022741"/>
    </source>
</evidence>
<keyword evidence="6" id="KW-0653">Protein transport</keyword>
<dbReference type="InterPro" id="IPR039812">
    <property type="entry name" value="Vesicle-fus_ATPase"/>
</dbReference>
<dbReference type="Gene3D" id="2.40.40.20">
    <property type="match status" value="1"/>
</dbReference>
<proteinExistence type="inferred from homology"/>
<keyword evidence="6" id="KW-0479">Metal-binding</keyword>
<dbReference type="EC" id="3.6.4.6" evidence="6"/>
<keyword evidence="4 6" id="KW-0547">Nucleotide-binding</keyword>
<dbReference type="WBParaSite" id="SBAD_0000390801-mRNA-1">
    <property type="protein sequence ID" value="SBAD_0000390801-mRNA-1"/>
    <property type="gene ID" value="SBAD_0000390801"/>
</dbReference>